<evidence type="ECO:0000256" key="3">
    <source>
        <dbReference type="ARBA" id="ARBA00023157"/>
    </source>
</evidence>
<evidence type="ECO:0000313" key="9">
    <source>
        <dbReference type="Proteomes" id="UP001500416"/>
    </source>
</evidence>
<sequence length="390" mass="40310">MRFTAKKALALAAGIAATLAAFGGQAHSAPMPPDPGGVTPQVVGGTQAAKGEFPWMVRLSMGCGGAMYTEQLVLTAAHCVSRTGENTSITATYGVADLQDTSAVKRTSSYVHRAPTYGTSTGGDWALIKLSSPISGAALLPIATTAAYNNGVFDVAGWGATREGGSQSRYLMKAKVDFIDDTTCKNSDPYYSDLIFAAEICAGDLANGGVDTCQGDSGGPMFRRDSAGQWIQVGIVSHGNGCARPNNPGVYTEVSTFAAAIKAAADSLGGGTPNPPGKTFENATDVAIPDAGAAVYSNIATSGLTGNAPSTLKVTVDIKHSWSGDLVIDLVAPDGSTYRLKNSSNSSTPNVNTTYTVNASTEAANGTWRLKVQDVYSQDTGYIDVWKLTF</sequence>
<keyword evidence="2 4" id="KW-0378">Hydrolase</keyword>
<dbReference type="SUPFAM" id="SSF49785">
    <property type="entry name" value="Galactose-binding domain-like"/>
    <property type="match status" value="1"/>
</dbReference>
<name>A0ABN0UJK4_9PSEU</name>
<dbReference type="Gene3D" id="2.40.10.10">
    <property type="entry name" value="Trypsin-like serine proteases"/>
    <property type="match status" value="2"/>
</dbReference>
<dbReference type="PROSITE" id="PS00134">
    <property type="entry name" value="TRYPSIN_HIS"/>
    <property type="match status" value="1"/>
</dbReference>
<dbReference type="InterPro" id="IPR002884">
    <property type="entry name" value="P_dom"/>
</dbReference>
<feature type="signal peptide" evidence="5">
    <location>
        <begin position="1"/>
        <end position="28"/>
    </location>
</feature>
<reference evidence="8 9" key="1">
    <citation type="journal article" date="2019" name="Int. J. Syst. Evol. Microbiol.">
        <title>The Global Catalogue of Microorganisms (GCM) 10K type strain sequencing project: providing services to taxonomists for standard genome sequencing and annotation.</title>
        <authorList>
            <consortium name="The Broad Institute Genomics Platform"/>
            <consortium name="The Broad Institute Genome Sequencing Center for Infectious Disease"/>
            <person name="Wu L."/>
            <person name="Ma J."/>
        </authorList>
    </citation>
    <scope>NUCLEOTIDE SEQUENCE [LARGE SCALE GENOMIC DNA]</scope>
    <source>
        <strain evidence="8 9">JCM 3380</strain>
    </source>
</reference>
<keyword evidence="4" id="KW-0720">Serine protease</keyword>
<gene>
    <name evidence="8" type="ORF">GCM10010492_61590</name>
</gene>
<keyword evidence="3" id="KW-1015">Disulfide bond</keyword>
<protein>
    <submittedName>
        <fullName evidence="8">Uncharacterized protein</fullName>
    </submittedName>
</protein>
<dbReference type="InterPro" id="IPR008979">
    <property type="entry name" value="Galactose-bd-like_sf"/>
</dbReference>
<dbReference type="InterPro" id="IPR009003">
    <property type="entry name" value="Peptidase_S1_PA"/>
</dbReference>
<dbReference type="Proteomes" id="UP001500416">
    <property type="component" value="Unassembled WGS sequence"/>
</dbReference>
<organism evidence="8 9">
    <name type="scientific">Saccharothrix mutabilis subsp. mutabilis</name>
    <dbReference type="NCBI Taxonomy" id="66855"/>
    <lineage>
        <taxon>Bacteria</taxon>
        <taxon>Bacillati</taxon>
        <taxon>Actinomycetota</taxon>
        <taxon>Actinomycetes</taxon>
        <taxon>Pseudonocardiales</taxon>
        <taxon>Pseudonocardiaceae</taxon>
        <taxon>Saccharothrix</taxon>
    </lineage>
</organism>
<evidence type="ECO:0000256" key="1">
    <source>
        <dbReference type="ARBA" id="ARBA00022670"/>
    </source>
</evidence>
<accession>A0ABN0UJK4</accession>
<dbReference type="InterPro" id="IPR018114">
    <property type="entry name" value="TRYPSIN_HIS"/>
</dbReference>
<dbReference type="PROSITE" id="PS51829">
    <property type="entry name" value="P_HOMO_B"/>
    <property type="match status" value="1"/>
</dbReference>
<feature type="domain" description="P/Homo B" evidence="7">
    <location>
        <begin position="274"/>
        <end position="390"/>
    </location>
</feature>
<feature type="chain" id="PRO_5047474330" evidence="5">
    <location>
        <begin position="29"/>
        <end position="390"/>
    </location>
</feature>
<evidence type="ECO:0000256" key="5">
    <source>
        <dbReference type="SAM" id="SignalP"/>
    </source>
</evidence>
<dbReference type="InterPro" id="IPR001254">
    <property type="entry name" value="Trypsin_dom"/>
</dbReference>
<evidence type="ECO:0000256" key="2">
    <source>
        <dbReference type="ARBA" id="ARBA00022801"/>
    </source>
</evidence>
<dbReference type="PANTHER" id="PTHR24252:SF7">
    <property type="entry name" value="HYALIN"/>
    <property type="match status" value="1"/>
</dbReference>
<dbReference type="Gene3D" id="2.60.120.260">
    <property type="entry name" value="Galactose-binding domain-like"/>
    <property type="match status" value="1"/>
</dbReference>
<comment type="caution">
    <text evidence="8">The sequence shown here is derived from an EMBL/GenBank/DDBJ whole genome shotgun (WGS) entry which is preliminary data.</text>
</comment>
<evidence type="ECO:0000259" key="7">
    <source>
        <dbReference type="PROSITE" id="PS51829"/>
    </source>
</evidence>
<dbReference type="SUPFAM" id="SSF50494">
    <property type="entry name" value="Trypsin-like serine proteases"/>
    <property type="match status" value="1"/>
</dbReference>
<evidence type="ECO:0000313" key="8">
    <source>
        <dbReference type="EMBL" id="GAA0252710.1"/>
    </source>
</evidence>
<keyword evidence="5" id="KW-0732">Signal</keyword>
<dbReference type="PANTHER" id="PTHR24252">
    <property type="entry name" value="ACROSIN-RELATED"/>
    <property type="match status" value="1"/>
</dbReference>
<keyword evidence="9" id="KW-1185">Reference proteome</keyword>
<dbReference type="PROSITE" id="PS50240">
    <property type="entry name" value="TRYPSIN_DOM"/>
    <property type="match status" value="1"/>
</dbReference>
<evidence type="ECO:0000256" key="4">
    <source>
        <dbReference type="RuleBase" id="RU363034"/>
    </source>
</evidence>
<dbReference type="InterPro" id="IPR001314">
    <property type="entry name" value="Peptidase_S1A"/>
</dbReference>
<dbReference type="PROSITE" id="PS00135">
    <property type="entry name" value="TRYPSIN_SER"/>
    <property type="match status" value="1"/>
</dbReference>
<dbReference type="InterPro" id="IPR043504">
    <property type="entry name" value="Peptidase_S1_PA_chymotrypsin"/>
</dbReference>
<dbReference type="SMART" id="SM00020">
    <property type="entry name" value="Tryp_SPc"/>
    <property type="match status" value="1"/>
</dbReference>
<feature type="domain" description="Peptidase S1" evidence="6">
    <location>
        <begin position="42"/>
        <end position="266"/>
    </location>
</feature>
<dbReference type="CDD" id="cd00190">
    <property type="entry name" value="Tryp_SPc"/>
    <property type="match status" value="1"/>
</dbReference>
<dbReference type="Pfam" id="PF01483">
    <property type="entry name" value="P_proprotein"/>
    <property type="match status" value="1"/>
</dbReference>
<dbReference type="InterPro" id="IPR033116">
    <property type="entry name" value="TRYPSIN_SER"/>
</dbReference>
<evidence type="ECO:0000259" key="6">
    <source>
        <dbReference type="PROSITE" id="PS50240"/>
    </source>
</evidence>
<keyword evidence="1 4" id="KW-0645">Protease</keyword>
<proteinExistence type="predicted"/>
<dbReference type="EMBL" id="BAAABU010000020">
    <property type="protein sequence ID" value="GAA0252710.1"/>
    <property type="molecule type" value="Genomic_DNA"/>
</dbReference>
<dbReference type="PRINTS" id="PR00722">
    <property type="entry name" value="CHYMOTRYPSIN"/>
</dbReference>
<dbReference type="Pfam" id="PF00089">
    <property type="entry name" value="Trypsin"/>
    <property type="match status" value="1"/>
</dbReference>